<proteinExistence type="predicted"/>
<keyword evidence="3" id="KW-1185">Reference proteome</keyword>
<dbReference type="AlphaFoldDB" id="A0A2H3JTM3"/>
<feature type="compositionally biased region" description="Low complexity" evidence="1">
    <location>
        <begin position="82"/>
        <end position="99"/>
    </location>
</feature>
<evidence type="ECO:0000256" key="1">
    <source>
        <dbReference type="SAM" id="MobiDB-lite"/>
    </source>
</evidence>
<name>A0A2H3JTM3_WOLCO</name>
<feature type="region of interest" description="Disordered" evidence="1">
    <location>
        <begin position="33"/>
        <end position="269"/>
    </location>
</feature>
<feature type="compositionally biased region" description="Basic and acidic residues" evidence="1">
    <location>
        <begin position="199"/>
        <end position="210"/>
    </location>
</feature>
<feature type="compositionally biased region" description="Polar residues" evidence="1">
    <location>
        <begin position="33"/>
        <end position="59"/>
    </location>
</feature>
<dbReference type="EMBL" id="KB468053">
    <property type="protein sequence ID" value="PCH40054.1"/>
    <property type="molecule type" value="Genomic_DNA"/>
</dbReference>
<sequence>MPYKFFKISSALSKTKRKAEFLRNDRALPGIVNNDQVTQQGQMSEYSQHNRRGSATPQIAANDPATTRVVPLHRQPMPAPTRGRFSSRTGSSSVSSSGSPVNARSHNRSSMPNGDSNRHEGGGALHASTDRGTLDGEGPPQPLDTSPTFPPTPDSLATSPVLGRSPRDEELGGESFMPIYSTEARVSGIQRSTSSLHRRMSEGRSVRADSGELSGVEDDCDRWSTSSSVQFPPTPSEHCDDGRIYKRPGPSSAQHALPAGVHSPVSPTL</sequence>
<protein>
    <submittedName>
        <fullName evidence="2">Uncharacterized protein</fullName>
    </submittedName>
</protein>
<gene>
    <name evidence="2" type="ORF">WOLCODRAFT_150100</name>
</gene>
<dbReference type="Proteomes" id="UP000218811">
    <property type="component" value="Unassembled WGS sequence"/>
</dbReference>
<evidence type="ECO:0000313" key="2">
    <source>
        <dbReference type="EMBL" id="PCH40054.1"/>
    </source>
</evidence>
<reference evidence="2 3" key="1">
    <citation type="journal article" date="2012" name="Science">
        <title>The Paleozoic origin of enzymatic lignin decomposition reconstructed from 31 fungal genomes.</title>
        <authorList>
            <person name="Floudas D."/>
            <person name="Binder M."/>
            <person name="Riley R."/>
            <person name="Barry K."/>
            <person name="Blanchette R.A."/>
            <person name="Henrissat B."/>
            <person name="Martinez A.T."/>
            <person name="Otillar R."/>
            <person name="Spatafora J.W."/>
            <person name="Yadav J.S."/>
            <person name="Aerts A."/>
            <person name="Benoit I."/>
            <person name="Boyd A."/>
            <person name="Carlson A."/>
            <person name="Copeland A."/>
            <person name="Coutinho P.M."/>
            <person name="de Vries R.P."/>
            <person name="Ferreira P."/>
            <person name="Findley K."/>
            <person name="Foster B."/>
            <person name="Gaskell J."/>
            <person name="Glotzer D."/>
            <person name="Gorecki P."/>
            <person name="Heitman J."/>
            <person name="Hesse C."/>
            <person name="Hori C."/>
            <person name="Igarashi K."/>
            <person name="Jurgens J.A."/>
            <person name="Kallen N."/>
            <person name="Kersten P."/>
            <person name="Kohler A."/>
            <person name="Kuees U."/>
            <person name="Kumar T.K.A."/>
            <person name="Kuo A."/>
            <person name="LaButti K."/>
            <person name="Larrondo L.F."/>
            <person name="Lindquist E."/>
            <person name="Ling A."/>
            <person name="Lombard V."/>
            <person name="Lucas S."/>
            <person name="Lundell T."/>
            <person name="Martin R."/>
            <person name="McLaughlin D.J."/>
            <person name="Morgenstern I."/>
            <person name="Morin E."/>
            <person name="Murat C."/>
            <person name="Nagy L.G."/>
            <person name="Nolan M."/>
            <person name="Ohm R.A."/>
            <person name="Patyshakuliyeva A."/>
            <person name="Rokas A."/>
            <person name="Ruiz-Duenas F.J."/>
            <person name="Sabat G."/>
            <person name="Salamov A."/>
            <person name="Samejima M."/>
            <person name="Schmutz J."/>
            <person name="Slot J.C."/>
            <person name="St John F."/>
            <person name="Stenlid J."/>
            <person name="Sun H."/>
            <person name="Sun S."/>
            <person name="Syed K."/>
            <person name="Tsang A."/>
            <person name="Wiebenga A."/>
            <person name="Young D."/>
            <person name="Pisabarro A."/>
            <person name="Eastwood D.C."/>
            <person name="Martin F."/>
            <person name="Cullen D."/>
            <person name="Grigoriev I.V."/>
            <person name="Hibbett D.S."/>
        </authorList>
    </citation>
    <scope>NUCLEOTIDE SEQUENCE [LARGE SCALE GENOMIC DNA]</scope>
    <source>
        <strain evidence="2 3">MD-104</strain>
    </source>
</reference>
<accession>A0A2H3JTM3</accession>
<organism evidence="2 3">
    <name type="scientific">Wolfiporia cocos (strain MD-104)</name>
    <name type="common">Brown rot fungus</name>
    <dbReference type="NCBI Taxonomy" id="742152"/>
    <lineage>
        <taxon>Eukaryota</taxon>
        <taxon>Fungi</taxon>
        <taxon>Dikarya</taxon>
        <taxon>Basidiomycota</taxon>
        <taxon>Agaricomycotina</taxon>
        <taxon>Agaricomycetes</taxon>
        <taxon>Polyporales</taxon>
        <taxon>Phaeolaceae</taxon>
        <taxon>Wolfiporia</taxon>
    </lineage>
</organism>
<feature type="compositionally biased region" description="Polar residues" evidence="1">
    <location>
        <begin position="100"/>
        <end position="115"/>
    </location>
</feature>
<evidence type="ECO:0000313" key="3">
    <source>
        <dbReference type="Proteomes" id="UP000218811"/>
    </source>
</evidence>